<dbReference type="RefSeq" id="WP_046821696.1">
    <property type="nucleotide sequence ID" value="NZ_JBCLWQ010000002.1"/>
</dbReference>
<evidence type="ECO:0000313" key="2">
    <source>
        <dbReference type="Proteomes" id="UP000034407"/>
    </source>
</evidence>
<protein>
    <recommendedName>
        <fullName evidence="3">DUF1450 domain-containing protein</fullName>
    </recommendedName>
</protein>
<keyword evidence="2" id="KW-1185">Reference proteome</keyword>
<evidence type="ECO:0000313" key="1">
    <source>
        <dbReference type="EMBL" id="KKY02747.1"/>
    </source>
</evidence>
<dbReference type="Proteomes" id="UP000034407">
    <property type="component" value="Unassembled WGS sequence"/>
</dbReference>
<sequence>MISFCSMCSGISEGELKRALLEFDIKEDCICECGSGFTAYVNTELITAKDKEDFIAQALEILNK</sequence>
<proteinExistence type="predicted"/>
<reference evidence="1 2" key="1">
    <citation type="submission" date="2015-04" db="EMBL/GenBank/DDBJ databases">
        <title>Microcin producing Clostridium sp. JC272T.</title>
        <authorList>
            <person name="Jyothsna T."/>
            <person name="Sasikala C."/>
            <person name="Ramana C."/>
        </authorList>
    </citation>
    <scope>NUCLEOTIDE SEQUENCE [LARGE SCALE GENOMIC DNA]</scope>
    <source>
        <strain evidence="1 2">JC272</strain>
    </source>
</reference>
<dbReference type="OrthoDB" id="1692944at2"/>
<organism evidence="1 2">
    <name type="scientific">Paraclostridium benzoelyticum</name>
    <dbReference type="NCBI Taxonomy" id="1629550"/>
    <lineage>
        <taxon>Bacteria</taxon>
        <taxon>Bacillati</taxon>
        <taxon>Bacillota</taxon>
        <taxon>Clostridia</taxon>
        <taxon>Peptostreptococcales</taxon>
        <taxon>Peptostreptococcaceae</taxon>
        <taxon>Paraclostridium</taxon>
    </lineage>
</organism>
<dbReference type="AlphaFoldDB" id="A0A0M3DMV5"/>
<evidence type="ECO:0008006" key="3">
    <source>
        <dbReference type="Google" id="ProtNLM"/>
    </source>
</evidence>
<gene>
    <name evidence="1" type="ORF">VN21_01430</name>
</gene>
<dbReference type="PATRIC" id="fig|1629550.3.peg.243"/>
<comment type="caution">
    <text evidence="1">The sequence shown here is derived from an EMBL/GenBank/DDBJ whole genome shotgun (WGS) entry which is preliminary data.</text>
</comment>
<dbReference type="EMBL" id="LBBT01000024">
    <property type="protein sequence ID" value="KKY02747.1"/>
    <property type="molecule type" value="Genomic_DNA"/>
</dbReference>
<accession>A0A0M3DMV5</accession>
<name>A0A0M3DMV5_9FIRM</name>